<sequence length="200" mass="22792">MTSQLSIRRLLLTRCPLSSWKHKWVKSRLIWIQGQKEDYQDTPWPIQKINLEWVENLKFWENKQFGEPKIQSGTRQTGRRSDLDHRLNHLDCWRFCKPQHAKVLLGASSSGSATGKGKGKKLVVPTLAEASSDSEDIYSIYLTLSDRKGHLGDSSLVSISVPEDDHLLQAKREQLHSKSIHDPTRMSMPPTLPPPPPPRA</sequence>
<protein>
    <submittedName>
        <fullName evidence="2">Uncharacterized protein</fullName>
    </submittedName>
</protein>
<dbReference type="Gramene" id="PGSC0003DMT400091769">
    <property type="protein sequence ID" value="PGSC0003DMT400091769"/>
    <property type="gene ID" value="PGSC0003DMG400041340"/>
</dbReference>
<dbReference type="InParanoid" id="M1DND2"/>
<evidence type="ECO:0000313" key="2">
    <source>
        <dbReference type="EnsemblPlants" id="PGSC0003DMT400091769"/>
    </source>
</evidence>
<dbReference type="Proteomes" id="UP000011115">
    <property type="component" value="Unassembled WGS sequence"/>
</dbReference>
<dbReference type="EnsemblPlants" id="PGSC0003DMT400091769">
    <property type="protein sequence ID" value="PGSC0003DMT400091769"/>
    <property type="gene ID" value="PGSC0003DMG400041340"/>
</dbReference>
<feature type="compositionally biased region" description="Basic and acidic residues" evidence="1">
    <location>
        <begin position="174"/>
        <end position="184"/>
    </location>
</feature>
<feature type="region of interest" description="Disordered" evidence="1">
    <location>
        <begin position="174"/>
        <end position="200"/>
    </location>
</feature>
<evidence type="ECO:0000256" key="1">
    <source>
        <dbReference type="SAM" id="MobiDB-lite"/>
    </source>
</evidence>
<accession>M1DND2</accession>
<feature type="compositionally biased region" description="Pro residues" evidence="1">
    <location>
        <begin position="190"/>
        <end position="200"/>
    </location>
</feature>
<reference evidence="2" key="2">
    <citation type="submission" date="2015-06" db="UniProtKB">
        <authorList>
            <consortium name="EnsemblPlants"/>
        </authorList>
    </citation>
    <scope>IDENTIFICATION</scope>
    <source>
        <strain evidence="2">DM1-3 516 R44</strain>
    </source>
</reference>
<proteinExistence type="predicted"/>
<dbReference type="HOGENOM" id="CLU_1368302_0_0_1"/>
<keyword evidence="3" id="KW-1185">Reference proteome</keyword>
<name>M1DND2_SOLTU</name>
<dbReference type="AlphaFoldDB" id="M1DND2"/>
<dbReference type="PaxDb" id="4113-PGSC0003DMT400091769"/>
<reference evidence="3" key="1">
    <citation type="journal article" date="2011" name="Nature">
        <title>Genome sequence and analysis of the tuber crop potato.</title>
        <authorList>
            <consortium name="The Potato Genome Sequencing Consortium"/>
        </authorList>
    </citation>
    <scope>NUCLEOTIDE SEQUENCE [LARGE SCALE GENOMIC DNA]</scope>
    <source>
        <strain evidence="3">cv. DM1-3 516 R44</strain>
    </source>
</reference>
<evidence type="ECO:0000313" key="3">
    <source>
        <dbReference type="Proteomes" id="UP000011115"/>
    </source>
</evidence>
<organism evidence="2 3">
    <name type="scientific">Solanum tuberosum</name>
    <name type="common">Potato</name>
    <dbReference type="NCBI Taxonomy" id="4113"/>
    <lineage>
        <taxon>Eukaryota</taxon>
        <taxon>Viridiplantae</taxon>
        <taxon>Streptophyta</taxon>
        <taxon>Embryophyta</taxon>
        <taxon>Tracheophyta</taxon>
        <taxon>Spermatophyta</taxon>
        <taxon>Magnoliopsida</taxon>
        <taxon>eudicotyledons</taxon>
        <taxon>Gunneridae</taxon>
        <taxon>Pentapetalae</taxon>
        <taxon>asterids</taxon>
        <taxon>lamiids</taxon>
        <taxon>Solanales</taxon>
        <taxon>Solanaceae</taxon>
        <taxon>Solanoideae</taxon>
        <taxon>Solaneae</taxon>
        <taxon>Solanum</taxon>
    </lineage>
</organism>